<comment type="caution">
    <text evidence="2">The sequence shown here is derived from an EMBL/GenBank/DDBJ whole genome shotgun (WGS) entry which is preliminary data.</text>
</comment>
<dbReference type="EMBL" id="JACHIG010000003">
    <property type="protein sequence ID" value="MBB5032167.1"/>
    <property type="molecule type" value="Genomic_DNA"/>
</dbReference>
<protein>
    <submittedName>
        <fullName evidence="2">Uncharacterized protein</fullName>
    </submittedName>
</protein>
<name>A0A7W7Y9L1_9BACT</name>
<feature type="region of interest" description="Disordered" evidence="1">
    <location>
        <begin position="68"/>
        <end position="92"/>
    </location>
</feature>
<evidence type="ECO:0000313" key="3">
    <source>
        <dbReference type="Proteomes" id="UP000590740"/>
    </source>
</evidence>
<accession>A0A7W7Y9L1</accession>
<reference evidence="2 3" key="1">
    <citation type="submission" date="2020-08" db="EMBL/GenBank/DDBJ databases">
        <title>Genomic Encyclopedia of Type Strains, Phase IV (KMG-IV): sequencing the most valuable type-strain genomes for metagenomic binning, comparative biology and taxonomic classification.</title>
        <authorList>
            <person name="Goeker M."/>
        </authorList>
    </citation>
    <scope>NUCLEOTIDE SEQUENCE [LARGE SCALE GENOMIC DNA]</scope>
    <source>
        <strain evidence="2 3">DSM 12252</strain>
    </source>
</reference>
<sequence length="92" mass="9549">MTAGRGDPALETQPAFGVVKQSLPRGPGTEKTSCPPLIIHVNFDARNGGGGMPEIRFNPIGIEPLGLNEPNVSRDPAAASSHQTLHLPQSGA</sequence>
<evidence type="ECO:0000313" key="2">
    <source>
        <dbReference type="EMBL" id="MBB5032167.1"/>
    </source>
</evidence>
<dbReference type="Proteomes" id="UP000590740">
    <property type="component" value="Unassembled WGS sequence"/>
</dbReference>
<feature type="compositionally biased region" description="Polar residues" evidence="1">
    <location>
        <begin position="80"/>
        <end position="92"/>
    </location>
</feature>
<gene>
    <name evidence="2" type="ORF">HNQ65_001744</name>
</gene>
<organism evidence="2 3">
    <name type="scientific">Prosthecobacter vanneervenii</name>
    <dbReference type="NCBI Taxonomy" id="48466"/>
    <lineage>
        <taxon>Bacteria</taxon>
        <taxon>Pseudomonadati</taxon>
        <taxon>Verrucomicrobiota</taxon>
        <taxon>Verrucomicrobiia</taxon>
        <taxon>Verrucomicrobiales</taxon>
        <taxon>Verrucomicrobiaceae</taxon>
        <taxon>Prosthecobacter</taxon>
    </lineage>
</organism>
<evidence type="ECO:0000256" key="1">
    <source>
        <dbReference type="SAM" id="MobiDB-lite"/>
    </source>
</evidence>
<keyword evidence="3" id="KW-1185">Reference proteome</keyword>
<dbReference type="AlphaFoldDB" id="A0A7W7Y9L1"/>
<proteinExistence type="predicted"/>